<name>I8RDK9_9FIRM</name>
<organism evidence="2 3">
    <name type="scientific">Pelosinus fermentans B4</name>
    <dbReference type="NCBI Taxonomy" id="1149862"/>
    <lineage>
        <taxon>Bacteria</taxon>
        <taxon>Bacillati</taxon>
        <taxon>Bacillota</taxon>
        <taxon>Negativicutes</taxon>
        <taxon>Selenomonadales</taxon>
        <taxon>Sporomusaceae</taxon>
        <taxon>Pelosinus</taxon>
    </lineage>
</organism>
<feature type="transmembrane region" description="Helical" evidence="1">
    <location>
        <begin position="30"/>
        <end position="51"/>
    </location>
</feature>
<keyword evidence="1" id="KW-0472">Membrane</keyword>
<feature type="transmembrane region" description="Helical" evidence="1">
    <location>
        <begin position="57"/>
        <end position="78"/>
    </location>
</feature>
<feature type="transmembrane region" description="Helical" evidence="1">
    <location>
        <begin position="90"/>
        <end position="108"/>
    </location>
</feature>
<evidence type="ECO:0000313" key="2">
    <source>
        <dbReference type="EMBL" id="EIW17318.1"/>
    </source>
</evidence>
<sequence>MNSSSNKEPRHPKGLVSTISINLVHLRNPWIIAFWSAMLPGFGHVSLGSYIHGFLLILWELIINMNGNINYAILYSFTGRYDMAIEVVDNRWLLLYVPVYIWSIWSSYRQSVDLNKMSILADRERSPISPSKISTLEICFLDKKIPWVSLWWSLLMPGIGHLYTHRLPTGFLVLGWWIVICYYSNAVQAVQFTALGEYNNAIAVINPQWILFLPSTYGFSLYDGYVNTVEYNRLYDQEQARYLEDNFQDTAFEMPV</sequence>
<dbReference type="EMBL" id="AKVJ01000030">
    <property type="protein sequence ID" value="EIW17318.1"/>
    <property type="molecule type" value="Genomic_DNA"/>
</dbReference>
<keyword evidence="1" id="KW-1133">Transmembrane helix</keyword>
<dbReference type="AlphaFoldDB" id="I8RDK9"/>
<comment type="caution">
    <text evidence="2">The sequence shown here is derived from an EMBL/GenBank/DDBJ whole genome shotgun (WGS) entry which is preliminary data.</text>
</comment>
<accession>I8RDK9</accession>
<keyword evidence="1" id="KW-0812">Transmembrane</keyword>
<evidence type="ECO:0000313" key="3">
    <source>
        <dbReference type="Proteomes" id="UP000004324"/>
    </source>
</evidence>
<dbReference type="RefSeq" id="WP_007935603.1">
    <property type="nucleotide sequence ID" value="NZ_AKVJ01000030.1"/>
</dbReference>
<keyword evidence="3" id="KW-1185">Reference proteome</keyword>
<dbReference type="Proteomes" id="UP000004324">
    <property type="component" value="Unassembled WGS sequence"/>
</dbReference>
<proteinExistence type="predicted"/>
<gene>
    <name evidence="2" type="ORF">FB4_4067</name>
</gene>
<evidence type="ECO:0000256" key="1">
    <source>
        <dbReference type="SAM" id="Phobius"/>
    </source>
</evidence>
<dbReference type="OrthoDB" id="1681403at2"/>
<dbReference type="PATRIC" id="fig|1149862.3.peg.3033"/>
<reference evidence="2 3" key="1">
    <citation type="journal article" date="2012" name="J. Bacteriol.">
        <title>Draft Genome Sequences for Two Metal-Reducing Pelosinus fermentans Strains Isolated from a Cr(VI)-Contaminated Site and for Type Strain R7.</title>
        <authorList>
            <person name="Brown S.D."/>
            <person name="Podar M."/>
            <person name="Klingeman D.M."/>
            <person name="Johnson C.M."/>
            <person name="Yang Z.K."/>
            <person name="Utturkar S.M."/>
            <person name="Land M.L."/>
            <person name="Mosher J.J."/>
            <person name="Hurt R.A.Jr."/>
            <person name="Phelps T.J."/>
            <person name="Palumbo A.V."/>
            <person name="Arkin A.P."/>
            <person name="Hazen T.C."/>
            <person name="Elias D.A."/>
        </authorList>
    </citation>
    <scope>NUCLEOTIDE SEQUENCE [LARGE SCALE GENOMIC DNA]</scope>
    <source>
        <strain evidence="2 3">B4</strain>
    </source>
</reference>
<protein>
    <submittedName>
        <fullName evidence="2">Uncharacterized protein</fullName>
    </submittedName>
</protein>